<dbReference type="RefSeq" id="WP_150863112.1">
    <property type="nucleotide sequence ID" value="NZ_VYXP01000002.1"/>
</dbReference>
<sequence length="177" mass="17538">MKLILIVVAGALAIAAGARLAIPMVPVPTTGQTLAVVIVGLLAGPRLGAASAVLYLVMVLAGLPVLASGERLAGAAFLQSATAGYVVGFIPAAAVVGVIGWRRGFVLACLAAVAGHAVVLACGVPLLALKIGWGAAVTHGLLPFLLGALAKSVVGAGIVTGIRAMRRDAQVDERRPG</sequence>
<evidence type="ECO:0000256" key="3">
    <source>
        <dbReference type="SAM" id="Phobius"/>
    </source>
</evidence>
<proteinExistence type="inferred from homology"/>
<comment type="caution">
    <text evidence="4">The sequence shown here is derived from an EMBL/GenBank/DDBJ whole genome shotgun (WGS) entry which is preliminary data.</text>
</comment>
<dbReference type="PANTHER" id="PTHR34295">
    <property type="entry name" value="BIOTIN TRANSPORTER BIOY"/>
    <property type="match status" value="1"/>
</dbReference>
<reference evidence="4 5" key="1">
    <citation type="submission" date="2019-09" db="EMBL/GenBank/DDBJ databases">
        <title>Wenzhouxiangella sp. Genome sequencing and assembly.</title>
        <authorList>
            <person name="Zhang R."/>
        </authorList>
    </citation>
    <scope>NUCLEOTIDE SEQUENCE [LARGE SCALE GENOMIC DNA]</scope>
    <source>
        <strain evidence="4 5">W260</strain>
    </source>
</reference>
<dbReference type="Pfam" id="PF02632">
    <property type="entry name" value="BioY"/>
    <property type="match status" value="1"/>
</dbReference>
<dbReference type="AlphaFoldDB" id="A0A5N0TG18"/>
<keyword evidence="3" id="KW-1133">Transmembrane helix</keyword>
<keyword evidence="2" id="KW-1003">Cell membrane</keyword>
<keyword evidence="2" id="KW-0813">Transport</keyword>
<dbReference type="PIRSF" id="PIRSF016661">
    <property type="entry name" value="BioY"/>
    <property type="match status" value="1"/>
</dbReference>
<feature type="transmembrane region" description="Helical" evidence="3">
    <location>
        <begin position="75"/>
        <end position="99"/>
    </location>
</feature>
<dbReference type="GO" id="GO:0015225">
    <property type="term" value="F:biotin transmembrane transporter activity"/>
    <property type="evidence" value="ECO:0007669"/>
    <property type="project" value="UniProtKB-UniRule"/>
</dbReference>
<feature type="transmembrane region" description="Helical" evidence="3">
    <location>
        <begin position="141"/>
        <end position="162"/>
    </location>
</feature>
<dbReference type="PANTHER" id="PTHR34295:SF1">
    <property type="entry name" value="BIOTIN TRANSPORTER BIOY"/>
    <property type="match status" value="1"/>
</dbReference>
<evidence type="ECO:0000313" key="5">
    <source>
        <dbReference type="Proteomes" id="UP000325372"/>
    </source>
</evidence>
<feature type="transmembrane region" description="Helical" evidence="3">
    <location>
        <begin position="105"/>
        <end position="129"/>
    </location>
</feature>
<gene>
    <name evidence="4" type="ORF">F3N42_04165</name>
</gene>
<comment type="similarity">
    <text evidence="1 2">Belongs to the BioY family.</text>
</comment>
<evidence type="ECO:0000256" key="1">
    <source>
        <dbReference type="ARBA" id="ARBA00010692"/>
    </source>
</evidence>
<keyword evidence="3" id="KW-0812">Transmembrane</keyword>
<protein>
    <recommendedName>
        <fullName evidence="2">Biotin transporter</fullName>
    </recommendedName>
</protein>
<keyword evidence="2 3" id="KW-0472">Membrane</keyword>
<evidence type="ECO:0000313" key="4">
    <source>
        <dbReference type="EMBL" id="KAA9133551.1"/>
    </source>
</evidence>
<dbReference type="Gene3D" id="1.10.1760.20">
    <property type="match status" value="1"/>
</dbReference>
<accession>A0A5N0TG18</accession>
<dbReference type="GO" id="GO:0005886">
    <property type="term" value="C:plasma membrane"/>
    <property type="evidence" value="ECO:0007669"/>
    <property type="project" value="UniProtKB-SubCell"/>
</dbReference>
<dbReference type="InterPro" id="IPR003784">
    <property type="entry name" value="BioY"/>
</dbReference>
<name>A0A5N0TG18_9GAMM</name>
<organism evidence="4 5">
    <name type="scientific">Marinihelvus fidelis</name>
    <dbReference type="NCBI Taxonomy" id="2613842"/>
    <lineage>
        <taxon>Bacteria</taxon>
        <taxon>Pseudomonadati</taxon>
        <taxon>Pseudomonadota</taxon>
        <taxon>Gammaproteobacteria</taxon>
        <taxon>Chromatiales</taxon>
        <taxon>Wenzhouxiangellaceae</taxon>
        <taxon>Marinihelvus</taxon>
    </lineage>
</organism>
<comment type="subcellular location">
    <subcellularLocation>
        <location evidence="2">Cell membrane</location>
        <topology evidence="2">Multi-pass membrane protein</topology>
    </subcellularLocation>
</comment>
<dbReference type="EMBL" id="VYXP01000002">
    <property type="protein sequence ID" value="KAA9133551.1"/>
    <property type="molecule type" value="Genomic_DNA"/>
</dbReference>
<evidence type="ECO:0000256" key="2">
    <source>
        <dbReference type="PIRNR" id="PIRNR016661"/>
    </source>
</evidence>
<feature type="transmembrane region" description="Helical" evidence="3">
    <location>
        <begin position="37"/>
        <end position="63"/>
    </location>
</feature>
<keyword evidence="5" id="KW-1185">Reference proteome</keyword>
<dbReference type="Proteomes" id="UP000325372">
    <property type="component" value="Unassembled WGS sequence"/>
</dbReference>